<evidence type="ECO:0000313" key="8">
    <source>
        <dbReference type="Proteomes" id="UP001317001"/>
    </source>
</evidence>
<evidence type="ECO:0000313" key="7">
    <source>
        <dbReference type="EMBL" id="UUV22700.1"/>
    </source>
</evidence>
<dbReference type="CDD" id="cd02932">
    <property type="entry name" value="OYE_YqiM_FMN"/>
    <property type="match status" value="1"/>
</dbReference>
<accession>A0ABY5NVS6</accession>
<dbReference type="PANTHER" id="PTHR43303:SF4">
    <property type="entry name" value="NADPH DEHYDROGENASE C23G7.10C-RELATED"/>
    <property type="match status" value="1"/>
</dbReference>
<keyword evidence="2" id="KW-0285">Flavoprotein</keyword>
<keyword evidence="8" id="KW-1185">Reference proteome</keyword>
<evidence type="ECO:0000256" key="3">
    <source>
        <dbReference type="ARBA" id="ARBA00022643"/>
    </source>
</evidence>
<evidence type="ECO:0000256" key="2">
    <source>
        <dbReference type="ARBA" id="ARBA00022630"/>
    </source>
</evidence>
<dbReference type="Gene3D" id="3.20.20.70">
    <property type="entry name" value="Aldolase class I"/>
    <property type="match status" value="1"/>
</dbReference>
<dbReference type="InterPro" id="IPR013785">
    <property type="entry name" value="Aldolase_TIM"/>
</dbReference>
<feature type="domain" description="NADH:flavin oxidoreductase/NADH oxidase N-terminal" evidence="6">
    <location>
        <begin position="4"/>
        <end position="338"/>
    </location>
</feature>
<comment type="cofactor">
    <cofactor evidence="1">
        <name>FMN</name>
        <dbReference type="ChEBI" id="CHEBI:58210"/>
    </cofactor>
</comment>
<dbReference type="InterPro" id="IPR044152">
    <property type="entry name" value="YqjM-like"/>
</dbReference>
<protein>
    <submittedName>
        <fullName evidence="7">NADH:flavin oxidoreductase/NADH oxidase</fullName>
    </submittedName>
</protein>
<organism evidence="7 8">
    <name type="scientific">Paenimyroides aestuarii</name>
    <dbReference type="NCBI Taxonomy" id="2968490"/>
    <lineage>
        <taxon>Bacteria</taxon>
        <taxon>Pseudomonadati</taxon>
        <taxon>Bacteroidota</taxon>
        <taxon>Flavobacteriia</taxon>
        <taxon>Flavobacteriales</taxon>
        <taxon>Flavobacteriaceae</taxon>
        <taxon>Paenimyroides</taxon>
    </lineage>
</organism>
<dbReference type="PANTHER" id="PTHR43303">
    <property type="entry name" value="NADPH DEHYDROGENASE C23G7.10C-RELATED"/>
    <property type="match status" value="1"/>
</dbReference>
<reference evidence="7 8" key="1">
    <citation type="submission" date="2022-08" db="EMBL/GenBank/DDBJ databases">
        <title>Myroides zhujiangensis sp. nov., a novel bacterium isolated from sediment in the Pearl River Estuary.</title>
        <authorList>
            <person name="Cui L."/>
        </authorList>
    </citation>
    <scope>NUCLEOTIDE SEQUENCE [LARGE SCALE GENOMIC DNA]</scope>
    <source>
        <strain evidence="7 8">SCSIO 72103</strain>
    </source>
</reference>
<evidence type="ECO:0000256" key="1">
    <source>
        <dbReference type="ARBA" id="ARBA00001917"/>
    </source>
</evidence>
<keyword evidence="3" id="KW-0288">FMN</keyword>
<dbReference type="Proteomes" id="UP001317001">
    <property type="component" value="Chromosome"/>
</dbReference>
<dbReference type="SUPFAM" id="SSF51395">
    <property type="entry name" value="FMN-linked oxidoreductases"/>
    <property type="match status" value="1"/>
</dbReference>
<gene>
    <name evidence="7" type="ORF">NPX36_06580</name>
</gene>
<keyword evidence="4" id="KW-0521">NADP</keyword>
<dbReference type="EMBL" id="CP102382">
    <property type="protein sequence ID" value="UUV22700.1"/>
    <property type="molecule type" value="Genomic_DNA"/>
</dbReference>
<evidence type="ECO:0000256" key="5">
    <source>
        <dbReference type="ARBA" id="ARBA00023002"/>
    </source>
</evidence>
<evidence type="ECO:0000256" key="4">
    <source>
        <dbReference type="ARBA" id="ARBA00022857"/>
    </source>
</evidence>
<sequence>MSLLFQPLELQNHTLKNRMVVSPMCQYSAENGFATNWHLVHLGQFAIGKAGLIMQEATAVVPEGRITYGDLGLWNDAQIPALKNIVDFVHSQGSLIGIQLAHAGRKASTNKPWINRNQFLPEHENGWQTVGVSTLPYHQKDHPPVALTKQNIQEIIQAFKQSAQRAVTAGYNVVELHAAHGYLIHQFFSPLINNRSDEYGGSFENRIRFLLEIVEQVQQVLTNQSLWVRISATDWAEGGWTCFESVKLAHILKQKNVEVIDVSTGGAVAHQQIPEHENYQVPFANRIKTETNMITGAVGLITHAKQAEAILQKKEADFVSIARGFLQNPHLVYDFANELNVAIDWAPQYERGKESF</sequence>
<dbReference type="Pfam" id="PF00724">
    <property type="entry name" value="Oxidored_FMN"/>
    <property type="match status" value="1"/>
</dbReference>
<dbReference type="InterPro" id="IPR001155">
    <property type="entry name" value="OxRdtase_FMN_N"/>
</dbReference>
<name>A0ABY5NVS6_9FLAO</name>
<evidence type="ECO:0000259" key="6">
    <source>
        <dbReference type="Pfam" id="PF00724"/>
    </source>
</evidence>
<keyword evidence="5" id="KW-0560">Oxidoreductase</keyword>
<proteinExistence type="predicted"/>
<dbReference type="RefSeq" id="WP_257500613.1">
    <property type="nucleotide sequence ID" value="NZ_CP102382.1"/>
</dbReference>